<protein>
    <submittedName>
        <fullName evidence="1">Nucleotide binding domain protein</fullName>
    </submittedName>
</protein>
<dbReference type="EMBL" id="KX863568">
    <property type="protein sequence ID" value="APJ37939.1"/>
    <property type="molecule type" value="Genomic_DNA"/>
</dbReference>
<name>A0A1L4FQQ7_CITFR</name>
<keyword evidence="1" id="KW-0614">Plasmid</keyword>
<dbReference type="PANTHER" id="PTHR13696">
    <property type="entry name" value="P-LOOP CONTAINING NUCLEOSIDE TRIPHOSPHATE HYDROLASE"/>
    <property type="match status" value="1"/>
</dbReference>
<reference evidence="1" key="1">
    <citation type="submission" date="2016-09" db="EMBL/GenBank/DDBJ databases">
        <title>Genomic and functional analysis of four multidrug resistance plasmids captured from the sediments of an urban coastal wetland.</title>
        <authorList>
            <person name="Botts R.T."/>
            <person name="Apffel B.A."/>
            <person name="Walters C.J."/>
            <person name="Davidson K.E."/>
            <person name="Echols R.S."/>
            <person name="Geiger M.R."/>
            <person name="Guzman V.L."/>
            <person name="Haase V.S."/>
            <person name="Hoenecke M.A."/>
            <person name="La Chat C.A."/>
            <person name="Mielke J.A."/>
            <person name="Mullen K.L."/>
            <person name="Virtue C."/>
            <person name="Brown C.J."/>
            <person name="Top E.M."/>
            <person name="Cummings D.E."/>
        </authorList>
    </citation>
    <scope>NUCLEOTIDE SEQUENCE</scope>
    <source>
        <strain evidence="1">ATetA</strain>
        <plasmid evidence="1">pLNU-11</plasmid>
    </source>
</reference>
<sequence length="215" mass="23115">MHQMIVAVAHNKGGVGKTTTVVQLAGELRPEIIIDLDAHQGIAIINGRRPAEQRWDVRAGLNKAALIKLLKDAGERLVLIDCGGFDSELVRIAIAAADLIIAPSNDDITEQIGLVRFNRVLAEISQAAGEPIQAHVLMTRTNPSRKNFAAISDELAGLPHLTMMTSKLSRRADWANQMESGLGVTERAATRSSAAGIEAKALAEEVRSRLALLAY</sequence>
<dbReference type="Gene3D" id="3.40.50.300">
    <property type="entry name" value="P-loop containing nucleotide triphosphate hydrolases"/>
    <property type="match status" value="1"/>
</dbReference>
<dbReference type="AlphaFoldDB" id="A0A1L4FQQ7"/>
<geneLocation type="plasmid" evidence="1">
    <name>pLNU-11</name>
</geneLocation>
<accession>A0A1L4FQQ7</accession>
<dbReference type="InterPro" id="IPR009744">
    <property type="entry name" value="VirC1"/>
</dbReference>
<dbReference type="CDD" id="cd02042">
    <property type="entry name" value="ParAB_family"/>
    <property type="match status" value="1"/>
</dbReference>
<dbReference type="InterPro" id="IPR050678">
    <property type="entry name" value="DNA_Partitioning_ATPase"/>
</dbReference>
<proteinExistence type="predicted"/>
<dbReference type="Pfam" id="PF07015">
    <property type="entry name" value="VirC1"/>
    <property type="match status" value="1"/>
</dbReference>
<gene>
    <name evidence="1" type="primary">parA</name>
    <name evidence="1" type="ORF">pLNU_43</name>
</gene>
<organism evidence="1">
    <name type="scientific">Citrobacter freundii</name>
    <dbReference type="NCBI Taxonomy" id="546"/>
    <lineage>
        <taxon>Bacteria</taxon>
        <taxon>Pseudomonadati</taxon>
        <taxon>Pseudomonadota</taxon>
        <taxon>Gammaproteobacteria</taxon>
        <taxon>Enterobacterales</taxon>
        <taxon>Enterobacteriaceae</taxon>
        <taxon>Citrobacter</taxon>
        <taxon>Citrobacter freundii complex</taxon>
    </lineage>
</organism>
<dbReference type="SUPFAM" id="SSF52540">
    <property type="entry name" value="P-loop containing nucleoside triphosphate hydrolases"/>
    <property type="match status" value="1"/>
</dbReference>
<evidence type="ECO:0000313" key="1">
    <source>
        <dbReference type="EMBL" id="APJ37939.1"/>
    </source>
</evidence>
<dbReference type="PANTHER" id="PTHR13696:SF99">
    <property type="entry name" value="COBYRINIC ACID AC-DIAMIDE SYNTHASE"/>
    <property type="match status" value="1"/>
</dbReference>
<dbReference type="InterPro" id="IPR027417">
    <property type="entry name" value="P-loop_NTPase"/>
</dbReference>